<comment type="caution">
    <text evidence="1">The sequence shown here is derived from an EMBL/GenBank/DDBJ whole genome shotgun (WGS) entry which is preliminary data.</text>
</comment>
<evidence type="ECO:0000313" key="2">
    <source>
        <dbReference type="Proteomes" id="UP001060215"/>
    </source>
</evidence>
<dbReference type="EMBL" id="CM045760">
    <property type="protein sequence ID" value="KAI8028078.1"/>
    <property type="molecule type" value="Genomic_DNA"/>
</dbReference>
<organism evidence="1 2">
    <name type="scientific">Camellia lanceoleosa</name>
    <dbReference type="NCBI Taxonomy" id="1840588"/>
    <lineage>
        <taxon>Eukaryota</taxon>
        <taxon>Viridiplantae</taxon>
        <taxon>Streptophyta</taxon>
        <taxon>Embryophyta</taxon>
        <taxon>Tracheophyta</taxon>
        <taxon>Spermatophyta</taxon>
        <taxon>Magnoliopsida</taxon>
        <taxon>eudicotyledons</taxon>
        <taxon>Gunneridae</taxon>
        <taxon>Pentapetalae</taxon>
        <taxon>asterids</taxon>
        <taxon>Ericales</taxon>
        <taxon>Theaceae</taxon>
        <taxon>Camellia</taxon>
    </lineage>
</organism>
<dbReference type="Proteomes" id="UP001060215">
    <property type="component" value="Chromosome 3"/>
</dbReference>
<reference evidence="1 2" key="1">
    <citation type="journal article" date="2022" name="Plant J.">
        <title>Chromosome-level genome of Camellia lanceoleosa provides a valuable resource for understanding genome evolution and self-incompatibility.</title>
        <authorList>
            <person name="Gong W."/>
            <person name="Xiao S."/>
            <person name="Wang L."/>
            <person name="Liao Z."/>
            <person name="Chang Y."/>
            <person name="Mo W."/>
            <person name="Hu G."/>
            <person name="Li W."/>
            <person name="Zhao G."/>
            <person name="Zhu H."/>
            <person name="Hu X."/>
            <person name="Ji K."/>
            <person name="Xiang X."/>
            <person name="Song Q."/>
            <person name="Yuan D."/>
            <person name="Jin S."/>
            <person name="Zhang L."/>
        </authorList>
    </citation>
    <scope>NUCLEOTIDE SEQUENCE [LARGE SCALE GENOMIC DNA]</scope>
    <source>
        <strain evidence="1">SQ_2022a</strain>
    </source>
</reference>
<sequence length="227" mass="25562">MGDSEIQRWDRMYTKFGGPIPQRPVEDLAFSVARFIQNNGSFINYYMYHGGTNFDWTVIGLFIATSYDYDAPIDEYGLQREPKWGHLRDLHKAIKLCEPALVSTYPTVTWPSNNLQVHVFNSKSGCAAFLANYDTKSSATMTFQNMQYDLPPWFVSILPDCKNAVFNTARVHIREFEEEPFASEYCVEDSSDGQTGGLHCVSIAAAVGSVSGVVLDLKTCKPFKTSY</sequence>
<proteinExistence type="predicted"/>
<protein>
    <submittedName>
        <fullName evidence="1">Uncharacterized protein</fullName>
    </submittedName>
</protein>
<gene>
    <name evidence="1" type="ORF">LOK49_LG02G03908</name>
</gene>
<name>A0ACC0ISL7_9ERIC</name>
<keyword evidence="2" id="KW-1185">Reference proteome</keyword>
<evidence type="ECO:0000313" key="1">
    <source>
        <dbReference type="EMBL" id="KAI8028078.1"/>
    </source>
</evidence>
<accession>A0ACC0ISL7</accession>